<dbReference type="Proteomes" id="UP000235994">
    <property type="component" value="Unassembled WGS sequence"/>
</dbReference>
<accession>A0A2N8KEG2</accession>
<dbReference type="SUPFAM" id="SSF56563">
    <property type="entry name" value="Major capsid protein gp5"/>
    <property type="match status" value="1"/>
</dbReference>
<evidence type="ECO:0000313" key="4">
    <source>
        <dbReference type="Proteomes" id="UP000235994"/>
    </source>
</evidence>
<dbReference type="InterPro" id="IPR054612">
    <property type="entry name" value="Phage_capsid-like_C"/>
</dbReference>
<dbReference type="EMBL" id="POQS01000006">
    <property type="protein sequence ID" value="PND31844.1"/>
    <property type="molecule type" value="Genomic_DNA"/>
</dbReference>
<protein>
    <submittedName>
        <fullName evidence="3">Phage major capsid protein</fullName>
    </submittedName>
</protein>
<evidence type="ECO:0000313" key="3">
    <source>
        <dbReference type="EMBL" id="PND31844.1"/>
    </source>
</evidence>
<dbReference type="Gene3D" id="3.30.2320.10">
    <property type="entry name" value="hypothetical protein PF0899 domain"/>
    <property type="match status" value="1"/>
</dbReference>
<comment type="subcellular location">
    <subcellularLocation>
        <location evidence="1">Virion</location>
    </subcellularLocation>
</comment>
<gene>
    <name evidence="3" type="ORF">C1I89_23870</name>
</gene>
<name>A0A2N8KEG2_9BURK</name>
<proteinExistence type="predicted"/>
<dbReference type="InterPro" id="IPR024455">
    <property type="entry name" value="Phage_capsid"/>
</dbReference>
<keyword evidence="4" id="KW-1185">Reference proteome</keyword>
<sequence length="412" mass="44797">MAFNLQAERERRNALAKETRALLDNNPGANWNADHQKKYDDNTAEIERIDAAIARHQKMMDLTAENDLQNAGVREHDVRPGANKGRPADVALFDKWCRGGDNALTAEDWTHVRNAMSGNPSVNPEQGGYTVPTTVATSILDALKAFGGMRAVANVFTTGGGEPMQYPTSDGTNEEGEIVAENQSASDQDVSFGTKGLSVYKFSSKVVTVPWELLQDSSSDIEGFIRQRLQTRLGRVTNRHYTVGPGTAGPTGVVTAAVTGKIGAVSATPVITYDDLVDLEHSVDPAYRLGAKWMFHDDMLKMVRKIKDDQGRPIFVPGYEQGNPGGAPDRLLNRDIQINQHMPVPAAAAKSIAFGDFSLYKIRDVMSITLFRFNDSAYVKKGQVGFLAWMRSGGNLIDVGGAVKLFQHGAAA</sequence>
<dbReference type="NCBIfam" id="TIGR01554">
    <property type="entry name" value="major_cap_HK97"/>
    <property type="match status" value="1"/>
</dbReference>
<evidence type="ECO:0000256" key="1">
    <source>
        <dbReference type="ARBA" id="ARBA00004328"/>
    </source>
</evidence>
<reference evidence="3 4" key="1">
    <citation type="submission" date="2018-01" db="EMBL/GenBank/DDBJ databases">
        <title>The draft genome of an aniline degradation strain ANB-1.</title>
        <authorList>
            <person name="Zhang L."/>
            <person name="Jiang J."/>
        </authorList>
    </citation>
    <scope>NUCLEOTIDE SEQUENCE [LARGE SCALE GENOMIC DNA]</scope>
    <source>
        <strain evidence="3 4">ANB-1</strain>
    </source>
</reference>
<dbReference type="AlphaFoldDB" id="A0A2N8KEG2"/>
<feature type="domain" description="Phage capsid-like C-terminal" evidence="2">
    <location>
        <begin position="127"/>
        <end position="404"/>
    </location>
</feature>
<dbReference type="RefSeq" id="WP_102774917.1">
    <property type="nucleotide sequence ID" value="NZ_POQS01000006.1"/>
</dbReference>
<dbReference type="Pfam" id="PF05065">
    <property type="entry name" value="Phage_capsid"/>
    <property type="match status" value="1"/>
</dbReference>
<evidence type="ECO:0000259" key="2">
    <source>
        <dbReference type="Pfam" id="PF05065"/>
    </source>
</evidence>
<organism evidence="3 4">
    <name type="scientific">Achromobacter pulmonis</name>
    <dbReference type="NCBI Taxonomy" id="1389932"/>
    <lineage>
        <taxon>Bacteria</taxon>
        <taxon>Pseudomonadati</taxon>
        <taxon>Pseudomonadota</taxon>
        <taxon>Betaproteobacteria</taxon>
        <taxon>Burkholderiales</taxon>
        <taxon>Alcaligenaceae</taxon>
        <taxon>Achromobacter</taxon>
    </lineage>
</organism>
<comment type="caution">
    <text evidence="3">The sequence shown here is derived from an EMBL/GenBank/DDBJ whole genome shotgun (WGS) entry which is preliminary data.</text>
</comment>
<dbReference type="Gene3D" id="3.30.2400.10">
    <property type="entry name" value="Major capsid protein gp5"/>
    <property type="match status" value="1"/>
</dbReference>